<evidence type="ECO:0000256" key="11">
    <source>
        <dbReference type="ARBA" id="ARBA00038408"/>
    </source>
</evidence>
<dbReference type="InterPro" id="IPR052029">
    <property type="entry name" value="PpiD_chaperone"/>
</dbReference>
<keyword evidence="8" id="KW-0143">Chaperone</keyword>
<keyword evidence="17" id="KW-1185">Reference proteome</keyword>
<dbReference type="GO" id="GO:0005886">
    <property type="term" value="C:plasma membrane"/>
    <property type="evidence" value="ECO:0007669"/>
    <property type="project" value="UniProtKB-SubCell"/>
</dbReference>
<keyword evidence="4" id="KW-0997">Cell inner membrane</keyword>
<comment type="subcellular location">
    <subcellularLocation>
        <location evidence="1">Cell inner membrane</location>
        <topology evidence="1">Single-pass type II membrane protein</topology>
        <orientation evidence="1">Periplasmic side</orientation>
    </subcellularLocation>
</comment>
<dbReference type="PROSITE" id="PS50198">
    <property type="entry name" value="PPIC_PPIASE_2"/>
    <property type="match status" value="1"/>
</dbReference>
<accession>A0A1C7D9S9</accession>
<evidence type="ECO:0000256" key="7">
    <source>
        <dbReference type="ARBA" id="ARBA00023136"/>
    </source>
</evidence>
<evidence type="ECO:0000313" key="17">
    <source>
        <dbReference type="Proteomes" id="UP000092698"/>
    </source>
</evidence>
<keyword evidence="5" id="KW-0812">Transmembrane</keyword>
<organism evidence="16 17">
    <name type="scientific">Paraurantiacibacter namhicola</name>
    <dbReference type="NCBI Taxonomy" id="645517"/>
    <lineage>
        <taxon>Bacteria</taxon>
        <taxon>Pseudomonadati</taxon>
        <taxon>Pseudomonadota</taxon>
        <taxon>Alphaproteobacteria</taxon>
        <taxon>Sphingomonadales</taxon>
        <taxon>Erythrobacteraceae</taxon>
        <taxon>Paraurantiacibacter</taxon>
    </lineage>
</organism>
<dbReference type="PANTHER" id="PTHR47529">
    <property type="entry name" value="PEPTIDYL-PROLYL CIS-TRANS ISOMERASE D"/>
    <property type="match status" value="1"/>
</dbReference>
<dbReference type="GO" id="GO:0003755">
    <property type="term" value="F:peptidyl-prolyl cis-trans isomerase activity"/>
    <property type="evidence" value="ECO:0007669"/>
    <property type="project" value="UniProtKB-KW"/>
</dbReference>
<dbReference type="Pfam" id="PF13145">
    <property type="entry name" value="Rotamase_2"/>
    <property type="match status" value="1"/>
</dbReference>
<evidence type="ECO:0000256" key="4">
    <source>
        <dbReference type="ARBA" id="ARBA00022519"/>
    </source>
</evidence>
<dbReference type="AlphaFoldDB" id="A0A1C7D9S9"/>
<evidence type="ECO:0000256" key="8">
    <source>
        <dbReference type="ARBA" id="ARBA00023186"/>
    </source>
</evidence>
<keyword evidence="7" id="KW-0472">Membrane</keyword>
<keyword evidence="14" id="KW-0697">Rotamase</keyword>
<dbReference type="Proteomes" id="UP000092698">
    <property type="component" value="Chromosome"/>
</dbReference>
<evidence type="ECO:0000256" key="2">
    <source>
        <dbReference type="ARBA" id="ARBA00018370"/>
    </source>
</evidence>
<dbReference type="KEGG" id="anh:A6F65_01768"/>
<evidence type="ECO:0000256" key="6">
    <source>
        <dbReference type="ARBA" id="ARBA00022989"/>
    </source>
</evidence>
<dbReference type="InterPro" id="IPR027304">
    <property type="entry name" value="Trigger_fact/SurA_dom_sf"/>
</dbReference>
<gene>
    <name evidence="16" type="primary">ppiD</name>
    <name evidence="16" type="ORF">A6F65_01768</name>
</gene>
<dbReference type="Gene3D" id="3.10.50.40">
    <property type="match status" value="1"/>
</dbReference>
<evidence type="ECO:0000256" key="1">
    <source>
        <dbReference type="ARBA" id="ARBA00004382"/>
    </source>
</evidence>
<dbReference type="SUPFAM" id="SSF109998">
    <property type="entry name" value="Triger factor/SurA peptide-binding domain-like"/>
    <property type="match status" value="1"/>
</dbReference>
<keyword evidence="6" id="KW-1133">Transmembrane helix</keyword>
<dbReference type="InterPro" id="IPR046357">
    <property type="entry name" value="PPIase_dom_sf"/>
</dbReference>
<dbReference type="SUPFAM" id="SSF54534">
    <property type="entry name" value="FKBP-like"/>
    <property type="match status" value="1"/>
</dbReference>
<proteinExistence type="inferred from homology"/>
<evidence type="ECO:0000256" key="14">
    <source>
        <dbReference type="PROSITE-ProRule" id="PRU00278"/>
    </source>
</evidence>
<dbReference type="OrthoDB" id="9768393at2"/>
<dbReference type="EMBL" id="CP016545">
    <property type="protein sequence ID" value="ANU08063.1"/>
    <property type="molecule type" value="Genomic_DNA"/>
</dbReference>
<evidence type="ECO:0000256" key="9">
    <source>
        <dbReference type="ARBA" id="ARBA00030642"/>
    </source>
</evidence>
<feature type="domain" description="PpiC" evidence="15">
    <location>
        <begin position="232"/>
        <end position="360"/>
    </location>
</feature>
<evidence type="ECO:0000313" key="16">
    <source>
        <dbReference type="EMBL" id="ANU08063.1"/>
    </source>
</evidence>
<evidence type="ECO:0000256" key="13">
    <source>
        <dbReference type="ARBA" id="ARBA00042775"/>
    </source>
</evidence>
<dbReference type="InterPro" id="IPR000297">
    <property type="entry name" value="PPIase_PpiC"/>
</dbReference>
<evidence type="ECO:0000256" key="10">
    <source>
        <dbReference type="ARBA" id="ARBA00031484"/>
    </source>
</evidence>
<keyword evidence="3" id="KW-1003">Cell membrane</keyword>
<dbReference type="PANTHER" id="PTHR47529:SF1">
    <property type="entry name" value="PERIPLASMIC CHAPERONE PPID"/>
    <property type="match status" value="1"/>
</dbReference>
<reference evidence="16 17" key="1">
    <citation type="submission" date="2016-07" db="EMBL/GenBank/DDBJ databases">
        <title>Complete genome sequence of Altererythrobacter namhicola JCM 16345T, containing esterase-encoding genes.</title>
        <authorList>
            <person name="Cheng H."/>
            <person name="Wu Y.-H."/>
            <person name="Jian S.-L."/>
            <person name="Huo Y.-Y."/>
            <person name="Wang C.-S."/>
            <person name="Xu X.-W."/>
        </authorList>
    </citation>
    <scope>NUCLEOTIDE SEQUENCE [LARGE SCALE GENOMIC DNA]</scope>
    <source>
        <strain evidence="16 17">JCM 16345</strain>
    </source>
</reference>
<sequence>MLKFFRDFFKSKFGVPFTLAFLVLIGIAFASSDVANNSTFGGIAGGDRVATVGDSKIDTSDLRAAISSAYDQARQSDPTLTMETFLASGGMDRVVDNVVRRASIAEFGREYGFRVSNRLVDSELLQIGAFRGADGNFDQQTYEGALRSANLTDSIFRNDLTQGLFVRQILLPAAYGATMPRSMASRYATLLKERRSGAIASLSSEAFAPAGDPSDKVLGAYYQENRNNYVRPERRTIRYVTFGEDAVRDLPAPTDAQIAARYERDKAQYAATENRTFTQLVVPTQALANEIAQQARSGTSLAAIAQARGLATTQFGPVTRQEAAGQSSAAVATAAFSADRGAIAAPARGPLGFYVLRVDNIDRRAGRTLAQVRGDIAQQLATEQRRAAFLNLAGEVEDEIDGGASLAELSQTLDLDIVTLEPATANGRIYGKDTTVPEFFGRVLPVVFEVDEGDPQLAEAEPGKTIMVFEVSEITPSAIAPLSEIRRNVIADWKRSEGSRLAREAADRVVKRVEDGQTLAQAVAAETASIPVQNTSLDRQALSQMQDVPGRVALFFSMAEGSVKKLEAQNSGGWYVITVTDIAVPDLTDGDAQMVDQVTVELSQAVEGEYTDQLVAAIEKDIGAERNQAAIDAVGTSLTGNSQQ</sequence>
<evidence type="ECO:0000259" key="15">
    <source>
        <dbReference type="PROSITE" id="PS50198"/>
    </source>
</evidence>
<evidence type="ECO:0000256" key="5">
    <source>
        <dbReference type="ARBA" id="ARBA00022692"/>
    </source>
</evidence>
<keyword evidence="14 16" id="KW-0413">Isomerase</keyword>
<evidence type="ECO:0000256" key="12">
    <source>
        <dbReference type="ARBA" id="ARBA00040743"/>
    </source>
</evidence>
<comment type="similarity">
    <text evidence="11">Belongs to the PpiD chaperone family.</text>
</comment>
<protein>
    <recommendedName>
        <fullName evidence="2">Parvulin-like PPIase</fullName>
    </recommendedName>
    <alternativeName>
        <fullName evidence="9">Peptidyl-prolyl cis-trans isomerase plp</fullName>
    </alternativeName>
    <alternativeName>
        <fullName evidence="12">Periplasmic chaperone PpiD</fullName>
    </alternativeName>
    <alternativeName>
        <fullName evidence="13">Periplasmic folding chaperone</fullName>
    </alternativeName>
    <alternativeName>
        <fullName evidence="10">Rotamase plp</fullName>
    </alternativeName>
</protein>
<name>A0A1C7D9S9_9SPHN</name>
<dbReference type="RefSeq" id="WP_067787846.1">
    <property type="nucleotide sequence ID" value="NZ_CP016545.1"/>
</dbReference>
<dbReference type="STRING" id="645517.A6F65_01768"/>
<dbReference type="Pfam" id="PF13624">
    <property type="entry name" value="SurA_N_3"/>
    <property type="match status" value="1"/>
</dbReference>
<evidence type="ECO:0000256" key="3">
    <source>
        <dbReference type="ARBA" id="ARBA00022475"/>
    </source>
</evidence>